<comment type="similarity">
    <text evidence="7">Belongs to the binding-protein-dependent transport system permease family.</text>
</comment>
<dbReference type="RefSeq" id="WP_163735488.1">
    <property type="nucleotide sequence ID" value="NZ_JAAGOA010000005.1"/>
</dbReference>
<dbReference type="SUPFAM" id="SSF161098">
    <property type="entry name" value="MetI-like"/>
    <property type="match status" value="1"/>
</dbReference>
<name>A0A6L9S5Z9_9ACTN</name>
<evidence type="ECO:0000259" key="9">
    <source>
        <dbReference type="PROSITE" id="PS50928"/>
    </source>
</evidence>
<sequence length="287" mass="29426">MTVATRLSDPISGRAGRNSRRAGRNTTRAGLVIGMVLLLALVALAVVIPFLRPDPNLTDYAAKLAAPSWEHPLGTDQAGRDVLARLAAGARVSLGTAMAVTVLSTVAGLVVGLVPVAAGRLADSVLSRAVDVVLAIPQLVLALAVIGVLGPGVVNLMVAMALAGWAPMARYARAYALAHVDRPFVTAARMAGVGHLRVLWRHVTPATTLSVLSVATLSLAEVIIGLSGLSFLGLGVSPPTAEWGQMVADGRAYLSQAPWLVIAPTAAIVASVGCVSLLADAIKEAPR</sequence>
<keyword evidence="3" id="KW-1003">Cell membrane</keyword>
<keyword evidence="5 7" id="KW-1133">Transmembrane helix</keyword>
<feature type="transmembrane region" description="Helical" evidence="7">
    <location>
        <begin position="139"/>
        <end position="163"/>
    </location>
</feature>
<evidence type="ECO:0000256" key="5">
    <source>
        <dbReference type="ARBA" id="ARBA00022989"/>
    </source>
</evidence>
<dbReference type="Proteomes" id="UP000475214">
    <property type="component" value="Unassembled WGS sequence"/>
</dbReference>
<evidence type="ECO:0000256" key="6">
    <source>
        <dbReference type="ARBA" id="ARBA00023136"/>
    </source>
</evidence>
<accession>A0A6L9S5Z9</accession>
<evidence type="ECO:0000313" key="10">
    <source>
        <dbReference type="EMBL" id="NEE00171.1"/>
    </source>
</evidence>
<feature type="transmembrane region" description="Helical" evidence="7">
    <location>
        <begin position="257"/>
        <end position="279"/>
    </location>
</feature>
<reference evidence="10 11" key="1">
    <citation type="submission" date="2020-02" db="EMBL/GenBank/DDBJ databases">
        <authorList>
            <person name="Li X.-J."/>
            <person name="Han X.-M."/>
        </authorList>
    </citation>
    <scope>NUCLEOTIDE SEQUENCE [LARGE SCALE GENOMIC DNA]</scope>
    <source>
        <strain evidence="10 11">CCTCC AB 2017055</strain>
    </source>
</reference>
<comment type="caution">
    <text evidence="10">The sequence shown here is derived from an EMBL/GenBank/DDBJ whole genome shotgun (WGS) entry which is preliminary data.</text>
</comment>
<evidence type="ECO:0000313" key="11">
    <source>
        <dbReference type="Proteomes" id="UP000475214"/>
    </source>
</evidence>
<evidence type="ECO:0000256" key="8">
    <source>
        <dbReference type="SAM" id="MobiDB-lite"/>
    </source>
</evidence>
<dbReference type="GO" id="GO:0005886">
    <property type="term" value="C:plasma membrane"/>
    <property type="evidence" value="ECO:0007669"/>
    <property type="project" value="UniProtKB-SubCell"/>
</dbReference>
<dbReference type="GO" id="GO:0055085">
    <property type="term" value="P:transmembrane transport"/>
    <property type="evidence" value="ECO:0007669"/>
    <property type="project" value="InterPro"/>
</dbReference>
<feature type="domain" description="ABC transmembrane type-1" evidence="9">
    <location>
        <begin position="90"/>
        <end position="279"/>
    </location>
</feature>
<evidence type="ECO:0000256" key="4">
    <source>
        <dbReference type="ARBA" id="ARBA00022692"/>
    </source>
</evidence>
<feature type="transmembrane region" description="Helical" evidence="7">
    <location>
        <begin position="29"/>
        <end position="51"/>
    </location>
</feature>
<dbReference type="Gene3D" id="1.10.3720.10">
    <property type="entry name" value="MetI-like"/>
    <property type="match status" value="1"/>
</dbReference>
<keyword evidence="4 7" id="KW-0812">Transmembrane</keyword>
<dbReference type="InterPro" id="IPR035906">
    <property type="entry name" value="MetI-like_sf"/>
</dbReference>
<dbReference type="CDD" id="cd06261">
    <property type="entry name" value="TM_PBP2"/>
    <property type="match status" value="1"/>
</dbReference>
<dbReference type="InterPro" id="IPR000515">
    <property type="entry name" value="MetI-like"/>
</dbReference>
<keyword evidence="2 7" id="KW-0813">Transport</keyword>
<evidence type="ECO:0000256" key="7">
    <source>
        <dbReference type="RuleBase" id="RU363032"/>
    </source>
</evidence>
<feature type="transmembrane region" description="Helical" evidence="7">
    <location>
        <begin position="212"/>
        <end position="237"/>
    </location>
</feature>
<keyword evidence="6 7" id="KW-0472">Membrane</keyword>
<proteinExistence type="inferred from homology"/>
<comment type="subcellular location">
    <subcellularLocation>
        <location evidence="1 7">Cell membrane</location>
        <topology evidence="1 7">Multi-pass membrane protein</topology>
    </subcellularLocation>
</comment>
<dbReference type="EMBL" id="JAAGOA010000005">
    <property type="protein sequence ID" value="NEE00171.1"/>
    <property type="molecule type" value="Genomic_DNA"/>
</dbReference>
<evidence type="ECO:0000256" key="1">
    <source>
        <dbReference type="ARBA" id="ARBA00004651"/>
    </source>
</evidence>
<organism evidence="10 11">
    <name type="scientific">Phytoactinopolyspora halotolerans</name>
    <dbReference type="NCBI Taxonomy" id="1981512"/>
    <lineage>
        <taxon>Bacteria</taxon>
        <taxon>Bacillati</taxon>
        <taxon>Actinomycetota</taxon>
        <taxon>Actinomycetes</taxon>
        <taxon>Jiangellales</taxon>
        <taxon>Jiangellaceae</taxon>
        <taxon>Phytoactinopolyspora</taxon>
    </lineage>
</organism>
<dbReference type="PROSITE" id="PS50928">
    <property type="entry name" value="ABC_TM1"/>
    <property type="match status" value="1"/>
</dbReference>
<dbReference type="PANTHER" id="PTHR43386:SF1">
    <property type="entry name" value="D,D-DIPEPTIDE TRANSPORT SYSTEM PERMEASE PROTEIN DDPC-RELATED"/>
    <property type="match status" value="1"/>
</dbReference>
<dbReference type="Pfam" id="PF00528">
    <property type="entry name" value="BPD_transp_1"/>
    <property type="match status" value="1"/>
</dbReference>
<dbReference type="PANTHER" id="PTHR43386">
    <property type="entry name" value="OLIGOPEPTIDE TRANSPORT SYSTEM PERMEASE PROTEIN APPC"/>
    <property type="match status" value="1"/>
</dbReference>
<gene>
    <name evidence="10" type="ORF">G1H10_08300</name>
</gene>
<feature type="transmembrane region" description="Helical" evidence="7">
    <location>
        <begin position="97"/>
        <end position="118"/>
    </location>
</feature>
<protein>
    <submittedName>
        <fullName evidence="10">ABC transporter permease</fullName>
    </submittedName>
</protein>
<keyword evidence="11" id="KW-1185">Reference proteome</keyword>
<dbReference type="InterPro" id="IPR050366">
    <property type="entry name" value="BP-dependent_transpt_permease"/>
</dbReference>
<feature type="region of interest" description="Disordered" evidence="8">
    <location>
        <begin position="1"/>
        <end position="22"/>
    </location>
</feature>
<dbReference type="AlphaFoldDB" id="A0A6L9S5Z9"/>
<evidence type="ECO:0000256" key="3">
    <source>
        <dbReference type="ARBA" id="ARBA00022475"/>
    </source>
</evidence>
<evidence type="ECO:0000256" key="2">
    <source>
        <dbReference type="ARBA" id="ARBA00022448"/>
    </source>
</evidence>